<dbReference type="InterPro" id="IPR010090">
    <property type="entry name" value="Phage_tape_meas"/>
</dbReference>
<dbReference type="Proteomes" id="UP001259347">
    <property type="component" value="Unassembled WGS sequence"/>
</dbReference>
<comment type="caution">
    <text evidence="2">The sequence shown here is derived from an EMBL/GenBank/DDBJ whole genome shotgun (WGS) entry which is preliminary data.</text>
</comment>
<accession>A0ABU1SHV0</accession>
<keyword evidence="1" id="KW-0472">Membrane</keyword>
<reference evidence="2 3" key="1">
    <citation type="submission" date="2023-07" db="EMBL/GenBank/DDBJ databases">
        <title>Sorghum-associated microbial communities from plants grown in Nebraska, USA.</title>
        <authorList>
            <person name="Schachtman D."/>
        </authorList>
    </citation>
    <scope>NUCLEOTIDE SEQUENCE [LARGE SCALE GENOMIC DNA]</scope>
    <source>
        <strain evidence="2 3">2980</strain>
    </source>
</reference>
<dbReference type="EMBL" id="JAVDUM010000014">
    <property type="protein sequence ID" value="MDR6868447.1"/>
    <property type="molecule type" value="Genomic_DNA"/>
</dbReference>
<protein>
    <submittedName>
        <fullName evidence="2">TP901 family phage tail tape measure protein</fullName>
    </submittedName>
</protein>
<keyword evidence="3" id="KW-1185">Reference proteome</keyword>
<feature type="transmembrane region" description="Helical" evidence="1">
    <location>
        <begin position="263"/>
        <end position="285"/>
    </location>
</feature>
<organism evidence="2 3">
    <name type="scientific">Microbacterium resistens</name>
    <dbReference type="NCBI Taxonomy" id="156977"/>
    <lineage>
        <taxon>Bacteria</taxon>
        <taxon>Bacillati</taxon>
        <taxon>Actinomycetota</taxon>
        <taxon>Actinomycetes</taxon>
        <taxon>Micrococcales</taxon>
        <taxon>Microbacteriaceae</taxon>
        <taxon>Microbacterium</taxon>
    </lineage>
</organism>
<evidence type="ECO:0000256" key="1">
    <source>
        <dbReference type="SAM" id="Phobius"/>
    </source>
</evidence>
<keyword evidence="1" id="KW-0812">Transmembrane</keyword>
<dbReference type="NCBIfam" id="TIGR01760">
    <property type="entry name" value="tape_meas_TP901"/>
    <property type="match status" value="1"/>
</dbReference>
<gene>
    <name evidence="2" type="ORF">J2Y69_003063</name>
</gene>
<evidence type="ECO:0000313" key="3">
    <source>
        <dbReference type="Proteomes" id="UP001259347"/>
    </source>
</evidence>
<evidence type="ECO:0000313" key="2">
    <source>
        <dbReference type="EMBL" id="MDR6868447.1"/>
    </source>
</evidence>
<keyword evidence="1" id="KW-1133">Transmembrane helix</keyword>
<name>A0ABU1SHV0_9MICO</name>
<proteinExistence type="predicted"/>
<sequence length="828" mass="85520">MIDLGESTNLSAEEAATSLARFVNIMGTSQDKVSNLGSALVGLGNNYATTEAEIMAMAMRLAGAGKQIGLSEGQVLGLSTALSSVGIEAEAGGSAMSKVMIDIAAAADSGGAKLDKVASAAGMSSEAFAKLWKSNPAEALSAFVKGLANAESQGQSTLGVLADLGITEVRMRDALLRSSAAADMFAGAMSKGSEEFEKNNALAEEAAKRYETAESKMRIAGNAVRDAAIDFGQVLLPAVTAAADGVKGFADFMGDLPDPVQGLIVIGGVLAGTLVLVGSAALMAVPKMVEFKLAMETLGVTGASVRAGWGRLTSFLGGPWGIAFVGAAVAVEGLKLANDAGTASTAELANSLRTASDAATVFQKATSGHSIENFVRGDGMEDLRKLPELMDAAAVEWTDLNLSLGQTAALDRLGDIGKALAALAAEDLPRATEQFNMLAEGMNPTQAEELLRRLGPEFREALVGVADGAQLAANDSTLLAIATGKSAATAESAADAYLAEADRVDDLSSQMQELIDRINEANGVNQDAVSANASYLEALSGISAEVDRQRDAYEQLNGTTDGFVLSLDQSTVAGSANAAMLSDVAARAQDAASKQFEVEKVTLGAKTAAENYSATLGVQRQALEDAATAAGFSAEEVQLLADKVFALPEAKAVAILAETAAAQSAVDQFIFDNSGRTVPIWVNPQVQSMNDAFAGYLAKPNERGGFYSYEAFEGGGIRSNVPSGIYPGGAEIHKFAEKSLAWEAYISPKADQRDRNVGVWMETGDRLGVLGPLVDSIAAAQGQGQGLMPGDRLSLVVDGREFEAYVQAKAAGVVAANEQRQMSSLRGE</sequence>